<organism evidence="5 6">
    <name type="scientific">Clostridium tanneri</name>
    <dbReference type="NCBI Taxonomy" id="3037988"/>
    <lineage>
        <taxon>Bacteria</taxon>
        <taxon>Bacillati</taxon>
        <taxon>Bacillota</taxon>
        <taxon>Clostridia</taxon>
        <taxon>Eubacteriales</taxon>
        <taxon>Clostridiaceae</taxon>
        <taxon>Clostridium</taxon>
    </lineage>
</organism>
<dbReference type="EMBL" id="JARUJP010000019">
    <property type="protein sequence ID" value="MDW8802386.1"/>
    <property type="molecule type" value="Genomic_DNA"/>
</dbReference>
<dbReference type="InterPro" id="IPR041664">
    <property type="entry name" value="AAA_16"/>
</dbReference>
<name>A0ABU4JWS3_9CLOT</name>
<feature type="repeat" description="TPR" evidence="3">
    <location>
        <begin position="834"/>
        <end position="867"/>
    </location>
</feature>
<dbReference type="InterPro" id="IPR005158">
    <property type="entry name" value="BTAD"/>
</dbReference>
<dbReference type="SUPFAM" id="SSF48452">
    <property type="entry name" value="TPR-like"/>
    <property type="match status" value="3"/>
</dbReference>
<protein>
    <submittedName>
        <fullName evidence="5">AAA family ATPase</fullName>
    </submittedName>
</protein>
<dbReference type="SMART" id="SM01043">
    <property type="entry name" value="BTAD"/>
    <property type="match status" value="1"/>
</dbReference>
<evidence type="ECO:0000313" key="5">
    <source>
        <dbReference type="EMBL" id="MDW8802386.1"/>
    </source>
</evidence>
<dbReference type="SUPFAM" id="SSF52540">
    <property type="entry name" value="P-loop containing nucleoside triphosphate hydrolases"/>
    <property type="match status" value="1"/>
</dbReference>
<keyword evidence="1" id="KW-0547">Nucleotide-binding</keyword>
<evidence type="ECO:0000256" key="3">
    <source>
        <dbReference type="PROSITE-ProRule" id="PRU00339"/>
    </source>
</evidence>
<dbReference type="InterPro" id="IPR011990">
    <property type="entry name" value="TPR-like_helical_dom_sf"/>
</dbReference>
<dbReference type="PANTHER" id="PTHR16305">
    <property type="entry name" value="TESTICULAR SOLUBLE ADENYLYL CYCLASE"/>
    <property type="match status" value="1"/>
</dbReference>
<dbReference type="Gene3D" id="1.10.10.10">
    <property type="entry name" value="Winged helix-like DNA-binding domain superfamily/Winged helix DNA-binding domain"/>
    <property type="match status" value="1"/>
</dbReference>
<dbReference type="InterPro" id="IPR027417">
    <property type="entry name" value="P-loop_NTPase"/>
</dbReference>
<evidence type="ECO:0000313" key="6">
    <source>
        <dbReference type="Proteomes" id="UP001281656"/>
    </source>
</evidence>
<dbReference type="InterPro" id="IPR019734">
    <property type="entry name" value="TPR_rpt"/>
</dbReference>
<dbReference type="Pfam" id="PF03704">
    <property type="entry name" value="BTAD"/>
    <property type="match status" value="1"/>
</dbReference>
<dbReference type="PANTHER" id="PTHR16305:SF28">
    <property type="entry name" value="GUANYLATE CYCLASE DOMAIN-CONTAINING PROTEIN"/>
    <property type="match status" value="1"/>
</dbReference>
<keyword evidence="3" id="KW-0802">TPR repeat</keyword>
<comment type="caution">
    <text evidence="5">The sequence shown here is derived from an EMBL/GenBank/DDBJ whole genome shotgun (WGS) entry which is preliminary data.</text>
</comment>
<evidence type="ECO:0000259" key="4">
    <source>
        <dbReference type="SMART" id="SM01043"/>
    </source>
</evidence>
<gene>
    <name evidence="5" type="ORF">P8V03_14645</name>
</gene>
<dbReference type="Gene3D" id="3.40.50.300">
    <property type="entry name" value="P-loop containing nucleotide triphosphate hydrolases"/>
    <property type="match status" value="1"/>
</dbReference>
<dbReference type="Gene3D" id="1.25.40.10">
    <property type="entry name" value="Tetratricopeptide repeat domain"/>
    <property type="match status" value="3"/>
</dbReference>
<reference evidence="5 6" key="1">
    <citation type="submission" date="2023-04" db="EMBL/GenBank/DDBJ databases">
        <title>Clostridium tannerae sp. nov., isolated from the fecal material of an alpaca.</title>
        <authorList>
            <person name="Miller S."/>
            <person name="Hendry M."/>
            <person name="King J."/>
            <person name="Sankaranarayanan K."/>
            <person name="Lawson P.A."/>
        </authorList>
    </citation>
    <scope>NUCLEOTIDE SEQUENCE [LARGE SCALE GENOMIC DNA]</scope>
    <source>
        <strain evidence="5 6">A1-XYC3</strain>
    </source>
</reference>
<keyword evidence="6" id="KW-1185">Reference proteome</keyword>
<evidence type="ECO:0000256" key="1">
    <source>
        <dbReference type="ARBA" id="ARBA00022741"/>
    </source>
</evidence>
<dbReference type="SMART" id="SM00028">
    <property type="entry name" value="TPR"/>
    <property type="match status" value="6"/>
</dbReference>
<sequence>MDYIYVKLLGNFTTSLNGKTILFPYNKVQALFSYIVTKKQATREELSVLLWPDMEDNIARKNLRNAIYKLKKSFAEHEVISFVNKSTITLSTSIIIETDMDNFINNKNEISLYPGEFLKGFILKDADNFQQWVYETRVELEGIYLKRLYEQILIESKNKNYEKVEKYCKLLIKADEFNEDAYRQLIQCYKNQGKVNNAIKVYNELTDILNKELSITPEIETKKVFKEVLDLISERQAVEKSGDFFYGRHTELRIMESNYHSFMGNRDSKSILIRGEMGIGKTSLKNKFLEQVDKDKVYVLETNCYQFENEYPLKPWRNVVFYLARIIHNNKIKVPSIIENVINELIPEAGSDSYAENVKLESTIDMLKYDVIENILTDMLKRITTSKKILIVFEDIQWMDSSSMSLLTSCILHCEQNNIMFLITCRNEFNPYIDRFLASTRKYDKIQIAELLRFNTSETECFINQALKAHKLTKEMLNKIYIETEGNTFFITEYLNIIRSKNNINIMTSHMKDVLKSRFMDISDSEKKIVEIASLFHDEVPMFIIKELLQKDELQIMEIIEGLEGKFILKETVTNNNICFKFTHQKLREFQYMSLSQAKKKILHNRVGQILERTLKNNIGDINTCYKLIYHFENANNYTSVLKYKIKVLSTYLNFSHELFPVIYFENKYCDKLYFSESKTIESIAEIESLLDKVRKEEGDSIQILRFEICLLHIKGRYLIRKGDYEEGIKNIEDMIIKASEINCSEYIIEGYKQMIFYCIQTNKTDEMIMYINRGLQTSEEYNYKKEIGILLRFKGLYKKMLGENEEAEILFENSIDTLSSTRNTSHQYALSIAACYNYIGDIRKKTKRFSEALNFYNKAIKICEEKNVWTSLALFYANAGETAFYINDYKMAKNYFENALNNYKQFDFTWGRSIAEAFMALILIKEGNFTEGLKYLKNADINSMTLKNPKEIGTVYRVKAEIKLSMENDMNLKRVFERELDDNIDVYLRRGIKYLKEAGEEHQIDIIERL</sequence>
<dbReference type="Pfam" id="PF13191">
    <property type="entry name" value="AAA_16"/>
    <property type="match status" value="1"/>
</dbReference>
<proteinExistence type="predicted"/>
<dbReference type="PROSITE" id="PS50005">
    <property type="entry name" value="TPR"/>
    <property type="match status" value="1"/>
</dbReference>
<keyword evidence="2" id="KW-0067">ATP-binding</keyword>
<evidence type="ECO:0000256" key="2">
    <source>
        <dbReference type="ARBA" id="ARBA00022840"/>
    </source>
</evidence>
<accession>A0ABU4JWS3</accession>
<dbReference type="RefSeq" id="WP_318798734.1">
    <property type="nucleotide sequence ID" value="NZ_JARUJP010000019.1"/>
</dbReference>
<dbReference type="InterPro" id="IPR036388">
    <property type="entry name" value="WH-like_DNA-bd_sf"/>
</dbReference>
<dbReference type="Proteomes" id="UP001281656">
    <property type="component" value="Unassembled WGS sequence"/>
</dbReference>
<feature type="domain" description="Bacterial transcriptional activator" evidence="4">
    <location>
        <begin position="98"/>
        <end position="229"/>
    </location>
</feature>